<gene>
    <name evidence="6" type="ORF">TVY486_0905580</name>
</gene>
<dbReference type="SMART" id="SM00064">
    <property type="entry name" value="FYVE"/>
    <property type="match status" value="1"/>
</dbReference>
<keyword evidence="2 4" id="KW-0863">Zinc-finger</keyword>
<dbReference type="InterPro" id="IPR000306">
    <property type="entry name" value="Znf_FYVE"/>
</dbReference>
<evidence type="ECO:0000256" key="4">
    <source>
        <dbReference type="PROSITE-ProRule" id="PRU00091"/>
    </source>
</evidence>
<evidence type="ECO:0000256" key="3">
    <source>
        <dbReference type="ARBA" id="ARBA00022833"/>
    </source>
</evidence>
<dbReference type="GO" id="GO:0008270">
    <property type="term" value="F:zinc ion binding"/>
    <property type="evidence" value="ECO:0007669"/>
    <property type="project" value="UniProtKB-KW"/>
</dbReference>
<feature type="domain" description="FYVE-type" evidence="5">
    <location>
        <begin position="15"/>
        <end position="75"/>
    </location>
</feature>
<evidence type="ECO:0000256" key="2">
    <source>
        <dbReference type="ARBA" id="ARBA00022771"/>
    </source>
</evidence>
<dbReference type="InterPro" id="IPR052113">
    <property type="entry name" value="FYVE-type_Zinc_Finger"/>
</dbReference>
<accession>G0U382</accession>
<dbReference type="InterPro" id="IPR011011">
    <property type="entry name" value="Znf_FYVE_PHD"/>
</dbReference>
<keyword evidence="3" id="KW-0862">Zinc</keyword>
<dbReference type="OMA" id="AEEYYHN"/>
<dbReference type="PANTHER" id="PTHR39490:SF8">
    <property type="entry name" value="ZINC FINGER FYVE DOMAIN-CONTAINING PROTEIN 21"/>
    <property type="match status" value="1"/>
</dbReference>
<organism evidence="6">
    <name type="scientific">Trypanosoma vivax (strain Y486)</name>
    <dbReference type="NCBI Taxonomy" id="1055687"/>
    <lineage>
        <taxon>Eukaryota</taxon>
        <taxon>Discoba</taxon>
        <taxon>Euglenozoa</taxon>
        <taxon>Kinetoplastea</taxon>
        <taxon>Metakinetoplastina</taxon>
        <taxon>Trypanosomatida</taxon>
        <taxon>Trypanosomatidae</taxon>
        <taxon>Trypanosoma</taxon>
        <taxon>Duttonella</taxon>
    </lineage>
</organism>
<sequence>MGNSDSKDKSYWQRDSEALECVRCHVPFTLTVRRHHCRNCGLVVCSKCSRFSTAIPALNVQPAVRVCGTCFHMLNDTKPIVLEVGNSDVVAGTNVSSVCSLTSGAVDGGASYSKNHEVGPDFLADMPREINRDDCYFVGAGGTACGRCYSAEEVEASYLTGVKHCDVASSLCHAGERTALQVEKERLLKRWADVRQRLLFTDIQLQEVEVVQEDTRVEYCQQIENILLRPAIPEHLHLMFPFPQGCESNADFLMEPLDVRATVTPEESLRRENVLKTVSAQCLSVFVCS</sequence>
<name>G0U382_TRYVY</name>
<dbReference type="InterPro" id="IPR017455">
    <property type="entry name" value="Znf_FYVE-rel"/>
</dbReference>
<evidence type="ECO:0000259" key="5">
    <source>
        <dbReference type="PROSITE" id="PS50178"/>
    </source>
</evidence>
<dbReference type="EMBL" id="HE573025">
    <property type="protein sequence ID" value="CCC50737.1"/>
    <property type="molecule type" value="Genomic_DNA"/>
</dbReference>
<dbReference type="Pfam" id="PF01363">
    <property type="entry name" value="FYVE"/>
    <property type="match status" value="1"/>
</dbReference>
<dbReference type="InterPro" id="IPR013083">
    <property type="entry name" value="Znf_RING/FYVE/PHD"/>
</dbReference>
<dbReference type="AlphaFoldDB" id="G0U382"/>
<dbReference type="PANTHER" id="PTHR39490">
    <property type="entry name" value="ARRESTIN DOMAIN-CONTAINING PROTEIN D"/>
    <property type="match status" value="1"/>
</dbReference>
<proteinExistence type="predicted"/>
<dbReference type="Gene3D" id="3.30.40.10">
    <property type="entry name" value="Zinc/RING finger domain, C3HC4 (zinc finger)"/>
    <property type="match status" value="1"/>
</dbReference>
<reference evidence="6" key="1">
    <citation type="journal article" date="2012" name="Proc. Natl. Acad. Sci. U.S.A.">
        <title>Antigenic diversity is generated by distinct evolutionary mechanisms in African trypanosome species.</title>
        <authorList>
            <person name="Jackson A.P."/>
            <person name="Berry A."/>
            <person name="Aslett M."/>
            <person name="Allison H.C."/>
            <person name="Burton P."/>
            <person name="Vavrova-Anderson J."/>
            <person name="Brown R."/>
            <person name="Browne H."/>
            <person name="Corton N."/>
            <person name="Hauser H."/>
            <person name="Gamble J."/>
            <person name="Gilderthorp R."/>
            <person name="Marcello L."/>
            <person name="McQuillan J."/>
            <person name="Otto T.D."/>
            <person name="Quail M.A."/>
            <person name="Sanders M.J."/>
            <person name="van Tonder A."/>
            <person name="Ginger M.L."/>
            <person name="Field M.C."/>
            <person name="Barry J.D."/>
            <person name="Hertz-Fowler C."/>
            <person name="Berriman M."/>
        </authorList>
    </citation>
    <scope>NUCLEOTIDE SEQUENCE</scope>
    <source>
        <strain evidence="6">Y486</strain>
    </source>
</reference>
<protein>
    <submittedName>
        <fullName evidence="6">Putative zinc finger protein</fullName>
    </submittedName>
</protein>
<evidence type="ECO:0000313" key="6">
    <source>
        <dbReference type="EMBL" id="CCC50737.1"/>
    </source>
</evidence>
<dbReference type="VEuPathDB" id="TriTrypDB:TvY486_0905580"/>
<dbReference type="SUPFAM" id="SSF57903">
    <property type="entry name" value="FYVE/PHD zinc finger"/>
    <property type="match status" value="1"/>
</dbReference>
<dbReference type="PROSITE" id="PS50178">
    <property type="entry name" value="ZF_FYVE"/>
    <property type="match status" value="1"/>
</dbReference>
<evidence type="ECO:0000256" key="1">
    <source>
        <dbReference type="ARBA" id="ARBA00022723"/>
    </source>
</evidence>
<keyword evidence="1" id="KW-0479">Metal-binding</keyword>